<dbReference type="InterPro" id="IPR002048">
    <property type="entry name" value="EF_hand_dom"/>
</dbReference>
<dbReference type="InterPro" id="IPR018247">
    <property type="entry name" value="EF_Hand_1_Ca_BS"/>
</dbReference>
<feature type="domain" description="EF-hand" evidence="2">
    <location>
        <begin position="272"/>
        <end position="307"/>
    </location>
</feature>
<protein>
    <recommendedName>
        <fullName evidence="2">EF-hand domain-containing protein</fullName>
    </recommendedName>
</protein>
<dbReference type="Proteomes" id="UP000001449">
    <property type="component" value="Chromosome 16"/>
</dbReference>
<accession>B8LCI9</accession>
<dbReference type="InParanoid" id="B8LCI9"/>
<dbReference type="PROSITE" id="PS00018">
    <property type="entry name" value="EF_HAND_1"/>
    <property type="match status" value="1"/>
</dbReference>
<dbReference type="RefSeq" id="XP_002296791.1">
    <property type="nucleotide sequence ID" value="XM_002296755.1"/>
</dbReference>
<dbReference type="KEGG" id="tps:THAPSDRAFT_10397"/>
<dbReference type="PROSITE" id="PS50222">
    <property type="entry name" value="EF_HAND_2"/>
    <property type="match status" value="1"/>
</dbReference>
<dbReference type="GeneID" id="7449993"/>
<proteinExistence type="predicted"/>
<dbReference type="AlphaFoldDB" id="B8LCI9"/>
<dbReference type="HOGENOM" id="CLU_843315_0_0_1"/>
<sequence>MPRFKLFKKRGNLLTAAPPSNIRIPTDTPTTSKKPPQSTKSGGLFAKTRKTPNGLQVTAAAASSSSNNNRHHVDDVSLMTPATGMPPDSPSHLRKLEMDLQPPAQQQNKTTAAATNLYSGTMRYSPSSPQKGRNLEISMNDIHDDDMSVVTHGTGIVGTPDNAKGGNISTNHDSKAAIVAGGVMKRLDFNGRSKKKYNPPTLLKLPGGSDTDDSKDLTVYEDGTVTSGVVSPLGGSNNSNNNLSSPQTSTFHSLRSLQIIKSKTSWLTQTKQFQRAIDASFAMVDEDKSGFVTLDELYAGLLLIHLKFAVYVGAPACRVGDCREVSSVID</sequence>
<gene>
    <name evidence="3" type="ORF">THAPSDRAFT_10397</name>
</gene>
<feature type="compositionally biased region" description="Low complexity" evidence="1">
    <location>
        <begin position="25"/>
        <end position="41"/>
    </location>
</feature>
<name>B8LCI9_THAPS</name>
<feature type="region of interest" description="Disordered" evidence="1">
    <location>
        <begin position="191"/>
        <end position="217"/>
    </location>
</feature>
<organism evidence="3 4">
    <name type="scientific">Thalassiosira pseudonana</name>
    <name type="common">Marine diatom</name>
    <name type="synonym">Cyclotella nana</name>
    <dbReference type="NCBI Taxonomy" id="35128"/>
    <lineage>
        <taxon>Eukaryota</taxon>
        <taxon>Sar</taxon>
        <taxon>Stramenopiles</taxon>
        <taxon>Ochrophyta</taxon>
        <taxon>Bacillariophyta</taxon>
        <taxon>Coscinodiscophyceae</taxon>
        <taxon>Thalassiosirophycidae</taxon>
        <taxon>Thalassiosirales</taxon>
        <taxon>Thalassiosiraceae</taxon>
        <taxon>Thalassiosira</taxon>
    </lineage>
</organism>
<dbReference type="eggNOG" id="ENOG502TB8R">
    <property type="taxonomic scope" value="Eukaryota"/>
</dbReference>
<reference evidence="3 4" key="2">
    <citation type="journal article" date="2008" name="Nature">
        <title>The Phaeodactylum genome reveals the evolutionary history of diatom genomes.</title>
        <authorList>
            <person name="Bowler C."/>
            <person name="Allen A.E."/>
            <person name="Badger J.H."/>
            <person name="Grimwood J."/>
            <person name="Jabbari K."/>
            <person name="Kuo A."/>
            <person name="Maheswari U."/>
            <person name="Martens C."/>
            <person name="Maumus F."/>
            <person name="Otillar R.P."/>
            <person name="Rayko E."/>
            <person name="Salamov A."/>
            <person name="Vandepoele K."/>
            <person name="Beszteri B."/>
            <person name="Gruber A."/>
            <person name="Heijde M."/>
            <person name="Katinka M."/>
            <person name="Mock T."/>
            <person name="Valentin K."/>
            <person name="Verret F."/>
            <person name="Berges J.A."/>
            <person name="Brownlee C."/>
            <person name="Cadoret J.P."/>
            <person name="Chiovitti A."/>
            <person name="Choi C.J."/>
            <person name="Coesel S."/>
            <person name="De Martino A."/>
            <person name="Detter J.C."/>
            <person name="Durkin C."/>
            <person name="Falciatore A."/>
            <person name="Fournet J."/>
            <person name="Haruta M."/>
            <person name="Huysman M.J."/>
            <person name="Jenkins B.D."/>
            <person name="Jiroutova K."/>
            <person name="Jorgensen R.E."/>
            <person name="Joubert Y."/>
            <person name="Kaplan A."/>
            <person name="Kroger N."/>
            <person name="Kroth P.G."/>
            <person name="La Roche J."/>
            <person name="Lindquist E."/>
            <person name="Lommer M."/>
            <person name="Martin-Jezequel V."/>
            <person name="Lopez P.J."/>
            <person name="Lucas S."/>
            <person name="Mangogna M."/>
            <person name="McGinnis K."/>
            <person name="Medlin L.K."/>
            <person name="Montsant A."/>
            <person name="Oudot-Le Secq M.P."/>
            <person name="Napoli C."/>
            <person name="Obornik M."/>
            <person name="Parker M.S."/>
            <person name="Petit J.L."/>
            <person name="Porcel B.M."/>
            <person name="Poulsen N."/>
            <person name="Robison M."/>
            <person name="Rychlewski L."/>
            <person name="Rynearson T.A."/>
            <person name="Schmutz J."/>
            <person name="Shapiro H."/>
            <person name="Siaut M."/>
            <person name="Stanley M."/>
            <person name="Sussman M.R."/>
            <person name="Taylor A.R."/>
            <person name="Vardi A."/>
            <person name="von Dassow P."/>
            <person name="Vyverman W."/>
            <person name="Willis A."/>
            <person name="Wyrwicz L.S."/>
            <person name="Rokhsar D.S."/>
            <person name="Weissenbach J."/>
            <person name="Armbrust E.V."/>
            <person name="Green B.R."/>
            <person name="Van de Peer Y."/>
            <person name="Grigoriev I.V."/>
        </authorList>
    </citation>
    <scope>NUCLEOTIDE SEQUENCE [LARGE SCALE GENOMIC DNA]</scope>
    <source>
        <strain evidence="3 4">CCMP1335</strain>
    </source>
</reference>
<dbReference type="EMBL" id="DS999417">
    <property type="protein sequence ID" value="EED86992.1"/>
    <property type="molecule type" value="Genomic_DNA"/>
</dbReference>
<evidence type="ECO:0000256" key="1">
    <source>
        <dbReference type="SAM" id="MobiDB-lite"/>
    </source>
</evidence>
<evidence type="ECO:0000259" key="2">
    <source>
        <dbReference type="PROSITE" id="PS50222"/>
    </source>
</evidence>
<evidence type="ECO:0000313" key="3">
    <source>
        <dbReference type="EMBL" id="EED86992.1"/>
    </source>
</evidence>
<keyword evidence="4" id="KW-1185">Reference proteome</keyword>
<evidence type="ECO:0000313" key="4">
    <source>
        <dbReference type="Proteomes" id="UP000001449"/>
    </source>
</evidence>
<dbReference type="GO" id="GO:0005509">
    <property type="term" value="F:calcium ion binding"/>
    <property type="evidence" value="ECO:0007669"/>
    <property type="project" value="InterPro"/>
</dbReference>
<feature type="region of interest" description="Disordered" evidence="1">
    <location>
        <begin position="1"/>
        <end position="52"/>
    </location>
</feature>
<reference evidence="3 4" key="1">
    <citation type="journal article" date="2004" name="Science">
        <title>The genome of the diatom Thalassiosira pseudonana: ecology, evolution, and metabolism.</title>
        <authorList>
            <person name="Armbrust E.V."/>
            <person name="Berges J.A."/>
            <person name="Bowler C."/>
            <person name="Green B.R."/>
            <person name="Martinez D."/>
            <person name="Putnam N.H."/>
            <person name="Zhou S."/>
            <person name="Allen A.E."/>
            <person name="Apt K.E."/>
            <person name="Bechner M."/>
            <person name="Brzezinski M.A."/>
            <person name="Chaal B.K."/>
            <person name="Chiovitti A."/>
            <person name="Davis A.K."/>
            <person name="Demarest M.S."/>
            <person name="Detter J.C."/>
            <person name="Glavina T."/>
            <person name="Goodstein D."/>
            <person name="Hadi M.Z."/>
            <person name="Hellsten U."/>
            <person name="Hildebrand M."/>
            <person name="Jenkins B.D."/>
            <person name="Jurka J."/>
            <person name="Kapitonov V.V."/>
            <person name="Kroger N."/>
            <person name="Lau W.W."/>
            <person name="Lane T.W."/>
            <person name="Larimer F.W."/>
            <person name="Lippmeier J.C."/>
            <person name="Lucas S."/>
            <person name="Medina M."/>
            <person name="Montsant A."/>
            <person name="Obornik M."/>
            <person name="Parker M.S."/>
            <person name="Palenik B."/>
            <person name="Pazour G.J."/>
            <person name="Richardson P.M."/>
            <person name="Rynearson T.A."/>
            <person name="Saito M.A."/>
            <person name="Schwartz D.C."/>
            <person name="Thamatrakoln K."/>
            <person name="Valentin K."/>
            <person name="Vardi A."/>
            <person name="Wilkerson F.P."/>
            <person name="Rokhsar D.S."/>
        </authorList>
    </citation>
    <scope>NUCLEOTIDE SEQUENCE [LARGE SCALE GENOMIC DNA]</scope>
    <source>
        <strain evidence="3 4">CCMP1335</strain>
    </source>
</reference>
<dbReference type="PaxDb" id="35128-Thaps10397"/>
<feature type="compositionally biased region" description="Basic residues" evidence="1">
    <location>
        <begin position="1"/>
        <end position="11"/>
    </location>
</feature>